<evidence type="ECO:0000313" key="1">
    <source>
        <dbReference type="EMBL" id="CAK5083858.1"/>
    </source>
</evidence>
<organism evidence="1 2">
    <name type="scientific">Meloidogyne enterolobii</name>
    <name type="common">Root-knot nematode worm</name>
    <name type="synonym">Meloidogyne mayaguensis</name>
    <dbReference type="NCBI Taxonomy" id="390850"/>
    <lineage>
        <taxon>Eukaryota</taxon>
        <taxon>Metazoa</taxon>
        <taxon>Ecdysozoa</taxon>
        <taxon>Nematoda</taxon>
        <taxon>Chromadorea</taxon>
        <taxon>Rhabditida</taxon>
        <taxon>Tylenchina</taxon>
        <taxon>Tylenchomorpha</taxon>
        <taxon>Tylenchoidea</taxon>
        <taxon>Meloidogynidae</taxon>
        <taxon>Meloidogyninae</taxon>
        <taxon>Meloidogyne</taxon>
    </lineage>
</organism>
<gene>
    <name evidence="1" type="ORF">MENTE1834_LOCUS31233</name>
</gene>
<sequence length="58" mass="6849">MPTVYLIEYILHYPETKTKIDCELGRDVLRPIDIEDQIIEFCLNREVSSDILEDSHIL</sequence>
<name>A0ACB1A0C0_MELEN</name>
<accession>A0ACB1A0C0</accession>
<reference evidence="1" key="1">
    <citation type="submission" date="2023-11" db="EMBL/GenBank/DDBJ databases">
        <authorList>
            <person name="Poullet M."/>
        </authorList>
    </citation>
    <scope>NUCLEOTIDE SEQUENCE</scope>
    <source>
        <strain evidence="1">E1834</strain>
    </source>
</reference>
<dbReference type="Proteomes" id="UP001497535">
    <property type="component" value="Unassembled WGS sequence"/>
</dbReference>
<keyword evidence="2" id="KW-1185">Reference proteome</keyword>
<proteinExistence type="predicted"/>
<protein>
    <submittedName>
        <fullName evidence="1">Uncharacterized protein</fullName>
    </submittedName>
</protein>
<comment type="caution">
    <text evidence="1">The sequence shown here is derived from an EMBL/GenBank/DDBJ whole genome shotgun (WGS) entry which is preliminary data.</text>
</comment>
<dbReference type="EMBL" id="CAVMJV010000052">
    <property type="protein sequence ID" value="CAK5083858.1"/>
    <property type="molecule type" value="Genomic_DNA"/>
</dbReference>
<evidence type="ECO:0000313" key="2">
    <source>
        <dbReference type="Proteomes" id="UP001497535"/>
    </source>
</evidence>